<dbReference type="InterPro" id="IPR047196">
    <property type="entry name" value="YidC_ALB_C"/>
</dbReference>
<comment type="subcellular location">
    <subcellularLocation>
        <location evidence="1">Cell inner membrane</location>
        <topology evidence="1">Multi-pass membrane protein</topology>
    </subcellularLocation>
    <subcellularLocation>
        <location evidence="13">Cell membrane</location>
        <topology evidence="13">Multi-pass membrane protein</topology>
    </subcellularLocation>
</comment>
<dbReference type="PANTHER" id="PTHR12428">
    <property type="entry name" value="OXA1"/>
    <property type="match status" value="1"/>
</dbReference>
<dbReference type="PANTHER" id="PTHR12428:SF65">
    <property type="entry name" value="CYTOCHROME C OXIDASE ASSEMBLY PROTEIN COX18, MITOCHONDRIAL"/>
    <property type="match status" value="1"/>
</dbReference>
<comment type="subunit">
    <text evidence="13">Interacts with the Sec translocase complex via SecD. Specifically interacts with transmembrane segments of nascent integral membrane proteins during membrane integration.</text>
</comment>
<proteinExistence type="inferred from homology"/>
<name>A0ABU2ZS26_9ALTE</name>
<dbReference type="Gene3D" id="2.70.98.90">
    <property type="match status" value="1"/>
</dbReference>
<keyword evidence="8 13" id="KW-1133">Transmembrane helix</keyword>
<evidence type="ECO:0000256" key="3">
    <source>
        <dbReference type="ARBA" id="ARBA00015325"/>
    </source>
</evidence>
<dbReference type="Proteomes" id="UP001253545">
    <property type="component" value="Unassembled WGS sequence"/>
</dbReference>
<dbReference type="InterPro" id="IPR001708">
    <property type="entry name" value="YidC/ALB3/OXA1/COX18"/>
</dbReference>
<dbReference type="CDD" id="cd19961">
    <property type="entry name" value="EcYidC-like_peri"/>
    <property type="match status" value="1"/>
</dbReference>
<dbReference type="Pfam" id="PF14849">
    <property type="entry name" value="YidC_periplas"/>
    <property type="match status" value="1"/>
</dbReference>
<reference evidence="16 17" key="1">
    <citation type="submission" date="2023-09" db="EMBL/GenBank/DDBJ databases">
        <authorList>
            <person name="Rey-Velasco X."/>
        </authorList>
    </citation>
    <scope>NUCLEOTIDE SEQUENCE [LARGE SCALE GENOMIC DNA]</scope>
    <source>
        <strain evidence="16 17">P117</strain>
    </source>
</reference>
<evidence type="ECO:0000256" key="12">
    <source>
        <dbReference type="ARBA" id="ARBA00033342"/>
    </source>
</evidence>
<keyword evidence="4 13" id="KW-0813">Transport</keyword>
<comment type="caution">
    <text evidence="16">The sequence shown here is derived from an EMBL/GenBank/DDBJ whole genome shotgun (WGS) entry which is preliminary data.</text>
</comment>
<evidence type="ECO:0000256" key="11">
    <source>
        <dbReference type="ARBA" id="ARBA00033245"/>
    </source>
</evidence>
<dbReference type="HAMAP" id="MF_01810">
    <property type="entry name" value="YidC_type1"/>
    <property type="match status" value="1"/>
</dbReference>
<keyword evidence="17" id="KW-1185">Reference proteome</keyword>
<accession>A0ABU2ZS26</accession>
<evidence type="ECO:0000259" key="15">
    <source>
        <dbReference type="Pfam" id="PF14849"/>
    </source>
</evidence>
<dbReference type="EMBL" id="JAVRHX010000002">
    <property type="protein sequence ID" value="MDT0594833.1"/>
    <property type="molecule type" value="Genomic_DNA"/>
</dbReference>
<dbReference type="PRINTS" id="PR00701">
    <property type="entry name" value="60KDINNERMP"/>
</dbReference>
<feature type="transmembrane region" description="Helical" evidence="13">
    <location>
        <begin position="382"/>
        <end position="401"/>
    </location>
</feature>
<evidence type="ECO:0000256" key="1">
    <source>
        <dbReference type="ARBA" id="ARBA00004429"/>
    </source>
</evidence>
<dbReference type="Pfam" id="PF02096">
    <property type="entry name" value="60KD_IMP"/>
    <property type="match status" value="1"/>
</dbReference>
<feature type="domain" description="Membrane insertase YidC N-terminal" evidence="15">
    <location>
        <begin position="99"/>
        <end position="371"/>
    </location>
</feature>
<evidence type="ECO:0000259" key="14">
    <source>
        <dbReference type="Pfam" id="PF02096"/>
    </source>
</evidence>
<evidence type="ECO:0000256" key="9">
    <source>
        <dbReference type="ARBA" id="ARBA00023136"/>
    </source>
</evidence>
<evidence type="ECO:0000256" key="6">
    <source>
        <dbReference type="ARBA" id="ARBA00022692"/>
    </source>
</evidence>
<keyword evidence="7 13" id="KW-0653">Protein transport</keyword>
<feature type="transmembrane region" description="Helical" evidence="13">
    <location>
        <begin position="543"/>
        <end position="563"/>
    </location>
</feature>
<evidence type="ECO:0000256" key="10">
    <source>
        <dbReference type="ARBA" id="ARBA00023186"/>
    </source>
</evidence>
<evidence type="ECO:0000256" key="4">
    <source>
        <dbReference type="ARBA" id="ARBA00022448"/>
    </source>
</evidence>
<evidence type="ECO:0000256" key="8">
    <source>
        <dbReference type="ARBA" id="ARBA00022989"/>
    </source>
</evidence>
<keyword evidence="9 13" id="KW-0472">Membrane</keyword>
<comment type="similarity">
    <text evidence="2 13">Belongs to the OXA1/ALB3/YidC family. Type 1 subfamily.</text>
</comment>
<dbReference type="NCBIfam" id="TIGR03593">
    <property type="entry name" value="yidC_nterm"/>
    <property type="match status" value="1"/>
</dbReference>
<protein>
    <recommendedName>
        <fullName evidence="3 13">Membrane protein insertase YidC</fullName>
    </recommendedName>
    <alternativeName>
        <fullName evidence="12 13">Foldase YidC</fullName>
    </alternativeName>
    <alternativeName>
        <fullName evidence="11 13">Membrane integrase YidC</fullName>
    </alternativeName>
    <alternativeName>
        <fullName evidence="13">Membrane protein YidC</fullName>
    </alternativeName>
</protein>
<dbReference type="CDD" id="cd20070">
    <property type="entry name" value="5TM_YidC_Alb3"/>
    <property type="match status" value="1"/>
</dbReference>
<dbReference type="PRINTS" id="PR01900">
    <property type="entry name" value="YIDCPROTEIN"/>
</dbReference>
<dbReference type="InterPro" id="IPR028053">
    <property type="entry name" value="Membr_insert_YidC_N"/>
</dbReference>
<evidence type="ECO:0000313" key="16">
    <source>
        <dbReference type="EMBL" id="MDT0594833.1"/>
    </source>
</evidence>
<keyword evidence="5 13" id="KW-1003">Cell membrane</keyword>
<organism evidence="16 17">
    <name type="scientific">Glaciecola petra</name>
    <dbReference type="NCBI Taxonomy" id="3075602"/>
    <lineage>
        <taxon>Bacteria</taxon>
        <taxon>Pseudomonadati</taxon>
        <taxon>Pseudomonadota</taxon>
        <taxon>Gammaproteobacteria</taxon>
        <taxon>Alteromonadales</taxon>
        <taxon>Alteromonadaceae</taxon>
        <taxon>Glaciecola</taxon>
    </lineage>
</organism>
<evidence type="ECO:0000256" key="7">
    <source>
        <dbReference type="ARBA" id="ARBA00022927"/>
    </source>
</evidence>
<evidence type="ECO:0000256" key="2">
    <source>
        <dbReference type="ARBA" id="ARBA00010527"/>
    </source>
</evidence>
<feature type="transmembrane region" description="Helical" evidence="13">
    <location>
        <begin position="445"/>
        <end position="468"/>
    </location>
</feature>
<dbReference type="InterPro" id="IPR028055">
    <property type="entry name" value="YidC/Oxa/ALB_C"/>
</dbReference>
<dbReference type="NCBIfam" id="TIGR03592">
    <property type="entry name" value="yidC_oxa1_cterm"/>
    <property type="match status" value="1"/>
</dbReference>
<gene>
    <name evidence="13 16" type="primary">yidC</name>
    <name evidence="16" type="ORF">RM552_08280</name>
</gene>
<evidence type="ECO:0000313" key="17">
    <source>
        <dbReference type="Proteomes" id="UP001253545"/>
    </source>
</evidence>
<dbReference type="RefSeq" id="WP_311368356.1">
    <property type="nucleotide sequence ID" value="NZ_JAVRHX010000002.1"/>
</dbReference>
<comment type="caution">
    <text evidence="13">Lacks conserved residue(s) required for the propagation of feature annotation.</text>
</comment>
<keyword evidence="6 13" id="KW-0812">Transmembrane</keyword>
<keyword evidence="10 13" id="KW-0143">Chaperone</keyword>
<feature type="domain" description="Membrane insertase YidC/Oxa/ALB C-terminal" evidence="14">
    <location>
        <begin position="382"/>
        <end position="560"/>
    </location>
</feature>
<comment type="function">
    <text evidence="13">Required for the insertion and/or proper folding and/or complex formation of integral membrane proteins into the membrane. Involved in integration of membrane proteins that insert both dependently and independently of the Sec translocase complex, as well as at least some lipoproteins. Aids folding of multispanning membrane proteins.</text>
</comment>
<evidence type="ECO:0000256" key="5">
    <source>
        <dbReference type="ARBA" id="ARBA00022475"/>
    </source>
</evidence>
<dbReference type="NCBIfam" id="NF002352">
    <property type="entry name" value="PRK01318.1-3"/>
    <property type="match status" value="1"/>
</dbReference>
<sequence length="571" mass="63835">MESQRSILIIGLLLVSFLLWIEYQDAYGPKAIEPVAQQQNVSPQNQGIPSAVDTADASNNAIPTLVDNTINNQTSDVPQGNNTIVPAAPALVADPSNVITVKTDTLDIQINLVGGDVVKADLVKYPVTQGATDSYQMLKPIDGVLHIAQSGLIGKDGTDKASGRAKYQTTNNNYELTGDSLTVPLTWQSQDGIVVTKTFTFTRDSHLIQVDYLVQNNKSETAQVTQFAQLKQTLNEIEGGSMFMPIYRGTTYSTQEDKYKKLSFGDIQDEKLRVATIGGWTAMIEHYFVAAWVPPQEQTNTITARLLQNQYAVIGYTGEQVLIPAGQSATLSSQLYVGPKDQAKLAAIANGLDFTVDYGFLWMISQPLFTLLQFLHSLVGNWGVAIILITLIVKGSMYWLTKKQYESMAKMRNLTPKMNQLKERFGDDRQKMSQAMMELYKKEKVNPMGGCFPLLLQMPIFLALYWVLLESVELRHAEFALWITDLSVKDPWYVLPVLTGASMYLLQKLQPMTIQDPLQQKLMQFMPVMMCVFFLWFPSGLVLYWLISNVVTLVQAKIIYASMEKRGIKSK</sequence>
<dbReference type="InterPro" id="IPR038221">
    <property type="entry name" value="YidC_periplasmic_sf"/>
</dbReference>
<dbReference type="InterPro" id="IPR019998">
    <property type="entry name" value="Membr_insert_YidC"/>
</dbReference>
<evidence type="ECO:0000256" key="13">
    <source>
        <dbReference type="HAMAP-Rule" id="MF_01810"/>
    </source>
</evidence>